<gene>
    <name evidence="7" type="ORF">CD32_16065</name>
</gene>
<dbReference type="InterPro" id="IPR027417">
    <property type="entry name" value="P-loop_NTPase"/>
</dbReference>
<reference evidence="7 8" key="1">
    <citation type="submission" date="2014-02" db="EMBL/GenBank/DDBJ databases">
        <title>Draft genome sequence of Lysinibacillus odysseyi NBRC 100172.</title>
        <authorList>
            <person name="Zhang F."/>
            <person name="Wang G."/>
            <person name="Zhang L."/>
        </authorList>
    </citation>
    <scope>NUCLEOTIDE SEQUENCE [LARGE SCALE GENOMIC DNA]</scope>
    <source>
        <strain evidence="7 8">NBRC 100172</strain>
    </source>
</reference>
<dbReference type="InterPro" id="IPR001650">
    <property type="entry name" value="Helicase_C-like"/>
</dbReference>
<feature type="coiled-coil region" evidence="3">
    <location>
        <begin position="1026"/>
        <end position="1053"/>
    </location>
</feature>
<keyword evidence="8" id="KW-1185">Reference proteome</keyword>
<keyword evidence="2" id="KW-0479">Metal-binding</keyword>
<dbReference type="Pfam" id="PF08455">
    <property type="entry name" value="SNF2_assoc"/>
    <property type="match status" value="1"/>
</dbReference>
<name>A0A0A3J8J5_9BACI</name>
<dbReference type="PROSITE" id="PS50966">
    <property type="entry name" value="ZF_SWIM"/>
    <property type="match status" value="1"/>
</dbReference>
<dbReference type="eggNOG" id="COG4715">
    <property type="taxonomic scope" value="Bacteria"/>
</dbReference>
<accession>A0A0A3J8J5</accession>
<dbReference type="SUPFAM" id="SSF52540">
    <property type="entry name" value="P-loop containing nucleoside triphosphate hydrolases"/>
    <property type="match status" value="2"/>
</dbReference>
<dbReference type="eggNOG" id="COG0553">
    <property type="taxonomic scope" value="Bacteria"/>
</dbReference>
<dbReference type="SMART" id="SM00490">
    <property type="entry name" value="HELICc"/>
    <property type="match status" value="1"/>
</dbReference>
<dbReference type="InterPro" id="IPR013663">
    <property type="entry name" value="Helicase_SWF/SNF/SWI_bac"/>
</dbReference>
<dbReference type="Gene3D" id="3.40.50.300">
    <property type="entry name" value="P-loop containing nucleotide triphosphate hydrolases"/>
    <property type="match status" value="1"/>
</dbReference>
<keyword evidence="7" id="KW-0547">Nucleotide-binding</keyword>
<dbReference type="PROSITE" id="PS51192">
    <property type="entry name" value="HELICASE_ATP_BIND_1"/>
    <property type="match status" value="1"/>
</dbReference>
<keyword evidence="7" id="KW-0067">ATP-binding</keyword>
<evidence type="ECO:0000259" key="5">
    <source>
        <dbReference type="PROSITE" id="PS51192"/>
    </source>
</evidence>
<dbReference type="GO" id="GO:0016787">
    <property type="term" value="F:hydrolase activity"/>
    <property type="evidence" value="ECO:0007669"/>
    <property type="project" value="UniProtKB-KW"/>
</dbReference>
<dbReference type="InterPro" id="IPR007527">
    <property type="entry name" value="Znf_SWIM"/>
</dbReference>
<feature type="domain" description="Helicase C-terminal" evidence="6">
    <location>
        <begin position="902"/>
        <end position="1062"/>
    </location>
</feature>
<keyword evidence="2" id="KW-0863">Zinc-finger</keyword>
<dbReference type="Proteomes" id="UP000030437">
    <property type="component" value="Unassembled WGS sequence"/>
</dbReference>
<dbReference type="InterPro" id="IPR038718">
    <property type="entry name" value="SNF2-like_sf"/>
</dbReference>
<evidence type="ECO:0000256" key="2">
    <source>
        <dbReference type="PROSITE-ProRule" id="PRU00325"/>
    </source>
</evidence>
<feature type="domain" description="Helicase ATP-binding" evidence="5">
    <location>
        <begin position="629"/>
        <end position="792"/>
    </location>
</feature>
<dbReference type="STRING" id="1220589.CD32_16065"/>
<dbReference type="OrthoDB" id="9760715at2"/>
<evidence type="ECO:0000313" key="7">
    <source>
        <dbReference type="EMBL" id="KGR83352.1"/>
    </source>
</evidence>
<dbReference type="Gene3D" id="3.40.50.10810">
    <property type="entry name" value="Tandem AAA-ATPase domain"/>
    <property type="match status" value="1"/>
</dbReference>
<dbReference type="EMBL" id="JPVP01000058">
    <property type="protein sequence ID" value="KGR83352.1"/>
    <property type="molecule type" value="Genomic_DNA"/>
</dbReference>
<evidence type="ECO:0000259" key="4">
    <source>
        <dbReference type="PROSITE" id="PS50966"/>
    </source>
</evidence>
<protein>
    <submittedName>
        <fullName evidence="7">Helicase SNF</fullName>
    </submittedName>
</protein>
<dbReference type="Pfam" id="PF00271">
    <property type="entry name" value="Helicase_C"/>
    <property type="match status" value="1"/>
</dbReference>
<dbReference type="PROSITE" id="PS51194">
    <property type="entry name" value="HELICASE_CTER"/>
    <property type="match status" value="1"/>
</dbReference>
<dbReference type="InterPro" id="IPR014001">
    <property type="entry name" value="Helicase_ATP-bd"/>
</dbReference>
<dbReference type="RefSeq" id="WP_036156456.1">
    <property type="nucleotide sequence ID" value="NZ_AVCX01000003.1"/>
</dbReference>
<evidence type="ECO:0000259" key="6">
    <source>
        <dbReference type="PROSITE" id="PS51194"/>
    </source>
</evidence>
<feature type="domain" description="SWIM-type" evidence="4">
    <location>
        <begin position="51"/>
        <end position="90"/>
    </location>
</feature>
<sequence>MDMKITQKIIKEMCGTASFKRGEAYYRANKVTITGYSRNRCTATVKGAEDFQVTIEKEISGRIQTSCSCPALGDFNKSCQHVAAVLLAIQEQKQQRNHSTAKSSRQLGEEEMPAGILSLFQERRGRKSRHQLHFEKRQVLDVKFSLKPYLSEKGQRLFGMEISIGQTKISPIHMFLQHVKLGRPCTLFSAFTFDPAEHCFVNEVDAVLYELSRIAQDEMALLEAIPNDIKAAVQTDMLLLPPSAWGVLAPLLAGLPNIWIEQNGQAAQRLQFMVGIPPLHFYVEEVDGESRLTVKGLERMLILPAYNVLVDDGNVFQLNEEDCERLMELLEMLAPPDMNYVPIPHAQLQLFLNKVVPELRKIGRVELSKQMTGKMVKTPLVAKLYLDRLRNRLLAGLEFQYEHVIIQPLENVEYQAGPMIIRDYQKEREILEIMEQSGFTKTDGGYFMQNEELEYNFLYHVIQELQPLVQIYATTAVRHRLIKKSTFPKIVVKVKKERTNWLEFTFKMDGISDDQIKEILQALEIKQKYYRLPNDSLLSLETREMEEIQRFLQAGPVQEDHYMTTLDMPIIESLKFLELLEESDVFDPEESFRQFLDQLRHPENQDFEVPESLKEVLRDYQTQGFKWMKTLASYGFGGVLADDMGLGKTVQSIAFIVSELAAIRASRQPALIVCPSSLTYNWLQEIMSFAPEIQALVIDGSQAVRKEIQRDLMGIDVIITSYPLLRQDLSWYEKQTFHTVFFDEAQAFKNPMTQTARAVKKIKAANRFGLTGTPVENSQEELWSIYHVVFPQLFRGLEEYSHLTRKAISRRVRPFLLRRLKEDVLMELPRKSEAIVFSELLPEQKELYAAFLAKLQYDTLKHLDKESFRKNRIRILAGLTRLRQICCHPGLFVDGYTGSSAKFEQLLQILEESRISGRRVLIFSQFTKMLELIGREMTRQGHTYFYLDGSTPSEERVELCTRFNEGERDVFLISLKAGGTGLNLTGADTVILYDLWWNPAVEEQAAGRAHRMGQKNTVQIIKLIAHGTIEEKMNELQEKKRDLITDILEFEDRVPSTLTEEDIREILMI</sequence>
<evidence type="ECO:0000256" key="1">
    <source>
        <dbReference type="ARBA" id="ARBA00022801"/>
    </source>
</evidence>
<evidence type="ECO:0000313" key="8">
    <source>
        <dbReference type="Proteomes" id="UP000030437"/>
    </source>
</evidence>
<dbReference type="InterPro" id="IPR049730">
    <property type="entry name" value="SNF2/RAD54-like_C"/>
</dbReference>
<dbReference type="FunFam" id="3.40.50.300:FF:000533">
    <property type="entry name" value="Helicase, Snf2 family"/>
    <property type="match status" value="1"/>
</dbReference>
<dbReference type="PANTHER" id="PTHR10799">
    <property type="entry name" value="SNF2/RAD54 HELICASE FAMILY"/>
    <property type="match status" value="1"/>
</dbReference>
<keyword evidence="7" id="KW-0347">Helicase</keyword>
<dbReference type="Pfam" id="PF00176">
    <property type="entry name" value="SNF2-rel_dom"/>
    <property type="match status" value="1"/>
</dbReference>
<dbReference type="CDD" id="cd18793">
    <property type="entry name" value="SF2_C_SNF"/>
    <property type="match status" value="1"/>
</dbReference>
<dbReference type="GO" id="GO:0004386">
    <property type="term" value="F:helicase activity"/>
    <property type="evidence" value="ECO:0007669"/>
    <property type="project" value="UniProtKB-KW"/>
</dbReference>
<dbReference type="GO" id="GO:0005524">
    <property type="term" value="F:ATP binding"/>
    <property type="evidence" value="ECO:0007669"/>
    <property type="project" value="InterPro"/>
</dbReference>
<keyword evidence="1" id="KW-0378">Hydrolase</keyword>
<dbReference type="InterPro" id="IPR000330">
    <property type="entry name" value="SNF2_N"/>
</dbReference>
<evidence type="ECO:0000256" key="3">
    <source>
        <dbReference type="SAM" id="Coils"/>
    </source>
</evidence>
<dbReference type="AlphaFoldDB" id="A0A0A3J8J5"/>
<organism evidence="7 8">
    <name type="scientific">Lysinibacillus odysseyi 34hs-1 = NBRC 100172</name>
    <dbReference type="NCBI Taxonomy" id="1220589"/>
    <lineage>
        <taxon>Bacteria</taxon>
        <taxon>Bacillati</taxon>
        <taxon>Bacillota</taxon>
        <taxon>Bacilli</taxon>
        <taxon>Bacillales</taxon>
        <taxon>Bacillaceae</taxon>
        <taxon>Lysinibacillus</taxon>
    </lineage>
</organism>
<keyword evidence="2" id="KW-0862">Zinc</keyword>
<dbReference type="GO" id="GO:0008270">
    <property type="term" value="F:zinc ion binding"/>
    <property type="evidence" value="ECO:0007669"/>
    <property type="project" value="UniProtKB-KW"/>
</dbReference>
<dbReference type="SMART" id="SM00487">
    <property type="entry name" value="DEXDc"/>
    <property type="match status" value="1"/>
</dbReference>
<proteinExistence type="predicted"/>
<comment type="caution">
    <text evidence="7">The sequence shown here is derived from an EMBL/GenBank/DDBJ whole genome shotgun (WGS) entry which is preliminary data.</text>
</comment>
<keyword evidence="3" id="KW-0175">Coiled coil</keyword>